<reference evidence="4" key="1">
    <citation type="submission" date="2024-04" db="EMBL/GenBank/DDBJ databases">
        <title>Salinicola lusitanus LLJ914,a marine bacterium isolated from the Okinawa Trough.</title>
        <authorList>
            <person name="Li J."/>
        </authorList>
    </citation>
    <scope>NUCLEOTIDE SEQUENCE [LARGE SCALE GENOMIC DNA]</scope>
</reference>
<evidence type="ECO:0000313" key="4">
    <source>
        <dbReference type="Proteomes" id="UP001460270"/>
    </source>
</evidence>
<comment type="caution">
    <text evidence="3">The sequence shown here is derived from an EMBL/GenBank/DDBJ whole genome shotgun (WGS) entry which is preliminary data.</text>
</comment>
<organism evidence="3 4">
    <name type="scientific">Mugilogobius chulae</name>
    <name type="common">yellowstripe goby</name>
    <dbReference type="NCBI Taxonomy" id="88201"/>
    <lineage>
        <taxon>Eukaryota</taxon>
        <taxon>Metazoa</taxon>
        <taxon>Chordata</taxon>
        <taxon>Craniata</taxon>
        <taxon>Vertebrata</taxon>
        <taxon>Euteleostomi</taxon>
        <taxon>Actinopterygii</taxon>
        <taxon>Neopterygii</taxon>
        <taxon>Teleostei</taxon>
        <taxon>Neoteleostei</taxon>
        <taxon>Acanthomorphata</taxon>
        <taxon>Gobiaria</taxon>
        <taxon>Gobiiformes</taxon>
        <taxon>Gobioidei</taxon>
        <taxon>Gobiidae</taxon>
        <taxon>Gobionellinae</taxon>
        <taxon>Mugilogobius</taxon>
    </lineage>
</organism>
<dbReference type="EMBL" id="JBBPFD010000016">
    <property type="protein sequence ID" value="KAK7893100.1"/>
    <property type="molecule type" value="Genomic_DNA"/>
</dbReference>
<evidence type="ECO:0000256" key="1">
    <source>
        <dbReference type="ARBA" id="ARBA00009381"/>
    </source>
</evidence>
<sequence>MFPLWARFGGAVYSPQTGIILNNELADFCGRADAVTPGSSRPLPWTPVVLESRSGGLLVIGGSGGSMITSAVALKGLRALGHNVGNWKYFLNVVNAVEREDGCIWAFSDRRKMGESAGY</sequence>
<keyword evidence="4" id="KW-1185">Reference proteome</keyword>
<dbReference type="Proteomes" id="UP001460270">
    <property type="component" value="Unassembled WGS sequence"/>
</dbReference>
<comment type="similarity">
    <text evidence="1">Belongs to the gamma-glutamyltransferase family.</text>
</comment>
<proteinExistence type="inferred from homology"/>
<dbReference type="PANTHER" id="PTHR45027:SF2">
    <property type="entry name" value="GAMMA-GLUTAMYLTRANSFERASE 5"/>
    <property type="match status" value="1"/>
</dbReference>
<feature type="binding site" evidence="2">
    <location>
        <position position="27"/>
    </location>
    <ligand>
        <name>L-glutamate</name>
        <dbReference type="ChEBI" id="CHEBI:29985"/>
    </ligand>
</feature>
<dbReference type="PANTHER" id="PTHR45027">
    <property type="entry name" value="PUTATIVE GLUTATHIONE HYDROLASE LIGHT CHAIN"/>
    <property type="match status" value="1"/>
</dbReference>
<dbReference type="Pfam" id="PF01019">
    <property type="entry name" value="G_glu_transpept"/>
    <property type="match status" value="1"/>
</dbReference>
<evidence type="ECO:0000256" key="2">
    <source>
        <dbReference type="PIRSR" id="PIRSR600101-2"/>
    </source>
</evidence>
<accession>A0AAW0N6F4</accession>
<evidence type="ECO:0000313" key="3">
    <source>
        <dbReference type="EMBL" id="KAK7893100.1"/>
    </source>
</evidence>
<dbReference type="Gene3D" id="3.60.20.40">
    <property type="match status" value="2"/>
</dbReference>
<dbReference type="InterPro" id="IPR043137">
    <property type="entry name" value="GGT_ssub_C"/>
</dbReference>
<dbReference type="InterPro" id="IPR029055">
    <property type="entry name" value="Ntn_hydrolases_N"/>
</dbReference>
<dbReference type="GO" id="GO:0006751">
    <property type="term" value="P:glutathione catabolic process"/>
    <property type="evidence" value="ECO:0007669"/>
    <property type="project" value="InterPro"/>
</dbReference>
<dbReference type="InterPro" id="IPR000101">
    <property type="entry name" value="GGT_peptidase"/>
</dbReference>
<dbReference type="AlphaFoldDB" id="A0AAW0N6F4"/>
<gene>
    <name evidence="3" type="ORF">WMY93_022252</name>
</gene>
<dbReference type="PRINTS" id="PR01210">
    <property type="entry name" value="GGTRANSPTASE"/>
</dbReference>
<name>A0AAW0N6F4_9GOBI</name>
<protein>
    <submittedName>
        <fullName evidence="3">Uncharacterized protein</fullName>
    </submittedName>
</protein>
<dbReference type="SUPFAM" id="SSF56235">
    <property type="entry name" value="N-terminal nucleophile aminohydrolases (Ntn hydrolases)"/>
    <property type="match status" value="1"/>
</dbReference>
<feature type="binding site" evidence="2">
    <location>
        <position position="65"/>
    </location>
    <ligand>
        <name>L-glutamate</name>
        <dbReference type="ChEBI" id="CHEBI:29985"/>
    </ligand>
</feature>
<dbReference type="GO" id="GO:0036374">
    <property type="term" value="F:glutathione hydrolase activity"/>
    <property type="evidence" value="ECO:0007669"/>
    <property type="project" value="InterPro"/>
</dbReference>